<dbReference type="InterPro" id="IPR019887">
    <property type="entry name" value="Tscrpt_reg_AsnC/Lrp_C"/>
</dbReference>
<dbReference type="Gene3D" id="1.10.10.10">
    <property type="entry name" value="Winged helix-like DNA-binding domain superfamily/Winged helix DNA-binding domain"/>
    <property type="match status" value="1"/>
</dbReference>
<dbReference type="CDD" id="cd00090">
    <property type="entry name" value="HTH_ARSR"/>
    <property type="match status" value="1"/>
</dbReference>
<feature type="domain" description="HTH asnC-type" evidence="4">
    <location>
        <begin position="2"/>
        <end position="63"/>
    </location>
</feature>
<dbReference type="SUPFAM" id="SSF54909">
    <property type="entry name" value="Dimeric alpha+beta barrel"/>
    <property type="match status" value="1"/>
</dbReference>
<keyword evidence="6" id="KW-1185">Reference proteome</keyword>
<dbReference type="Proteomes" id="UP001595625">
    <property type="component" value="Unassembled WGS sequence"/>
</dbReference>
<dbReference type="InterPro" id="IPR036388">
    <property type="entry name" value="WH-like_DNA-bd_sf"/>
</dbReference>
<gene>
    <name evidence="5" type="ORF">ACFOEJ_15365</name>
</gene>
<dbReference type="PANTHER" id="PTHR30154">
    <property type="entry name" value="LEUCINE-RESPONSIVE REGULATORY PROTEIN"/>
    <property type="match status" value="1"/>
</dbReference>
<dbReference type="PROSITE" id="PS50956">
    <property type="entry name" value="HTH_ASNC_2"/>
    <property type="match status" value="1"/>
</dbReference>
<dbReference type="PRINTS" id="PR00033">
    <property type="entry name" value="HTHASNC"/>
</dbReference>
<accession>A0ABV7KSL6</accession>
<dbReference type="EMBL" id="JBHRUJ010000017">
    <property type="protein sequence ID" value="MFC3212468.1"/>
    <property type="molecule type" value="Genomic_DNA"/>
</dbReference>
<dbReference type="PANTHER" id="PTHR30154:SF55">
    <property type="entry name" value="HTH-TYPE TRANSCRIPTIONAL REGULATOR LRPB"/>
    <property type="match status" value="1"/>
</dbReference>
<protein>
    <submittedName>
        <fullName evidence="5">Lrp/AsnC family transcriptional regulator</fullName>
    </submittedName>
</protein>
<name>A0ABV7KSL6_PLAOK</name>
<keyword evidence="2" id="KW-0238">DNA-binding</keyword>
<dbReference type="InterPro" id="IPR036390">
    <property type="entry name" value="WH_DNA-bd_sf"/>
</dbReference>
<evidence type="ECO:0000256" key="3">
    <source>
        <dbReference type="ARBA" id="ARBA00023163"/>
    </source>
</evidence>
<organism evidence="5 6">
    <name type="scientific">Planomicrobium okeanokoites</name>
    <name type="common">Planococcus okeanokoites</name>
    <name type="synonym">Flavobacterium okeanokoites</name>
    <dbReference type="NCBI Taxonomy" id="244"/>
    <lineage>
        <taxon>Bacteria</taxon>
        <taxon>Bacillati</taxon>
        <taxon>Bacillota</taxon>
        <taxon>Bacilli</taxon>
        <taxon>Bacillales</taxon>
        <taxon>Caryophanaceae</taxon>
        <taxon>Planomicrobium</taxon>
    </lineage>
</organism>
<keyword evidence="1" id="KW-0805">Transcription regulation</keyword>
<evidence type="ECO:0000313" key="5">
    <source>
        <dbReference type="EMBL" id="MFC3212468.1"/>
    </source>
</evidence>
<reference evidence="6" key="1">
    <citation type="journal article" date="2019" name="Int. J. Syst. Evol. Microbiol.">
        <title>The Global Catalogue of Microorganisms (GCM) 10K type strain sequencing project: providing services to taxonomists for standard genome sequencing and annotation.</title>
        <authorList>
            <consortium name="The Broad Institute Genomics Platform"/>
            <consortium name="The Broad Institute Genome Sequencing Center for Infectious Disease"/>
            <person name="Wu L."/>
            <person name="Ma J."/>
        </authorList>
    </citation>
    <scope>NUCLEOTIDE SEQUENCE [LARGE SCALE GENOMIC DNA]</scope>
    <source>
        <strain evidence="6">CCM 320</strain>
    </source>
</reference>
<dbReference type="Pfam" id="PF01037">
    <property type="entry name" value="AsnC_trans_reg"/>
    <property type="match status" value="1"/>
</dbReference>
<dbReference type="InterPro" id="IPR000485">
    <property type="entry name" value="AsnC-type_HTH_dom"/>
</dbReference>
<dbReference type="InterPro" id="IPR019888">
    <property type="entry name" value="Tscrpt_reg_AsnC-like"/>
</dbReference>
<keyword evidence="3" id="KW-0804">Transcription</keyword>
<evidence type="ECO:0000256" key="2">
    <source>
        <dbReference type="ARBA" id="ARBA00023125"/>
    </source>
</evidence>
<evidence type="ECO:0000256" key="1">
    <source>
        <dbReference type="ARBA" id="ARBA00023015"/>
    </source>
</evidence>
<dbReference type="SMART" id="SM00344">
    <property type="entry name" value="HTH_ASNC"/>
    <property type="match status" value="1"/>
</dbReference>
<dbReference type="RefSeq" id="WP_117313080.1">
    <property type="nucleotide sequence ID" value="NZ_JBHRUJ010000017.1"/>
</dbReference>
<comment type="caution">
    <text evidence="5">The sequence shown here is derived from an EMBL/GenBank/DDBJ whole genome shotgun (WGS) entry which is preliminary data.</text>
</comment>
<dbReference type="Pfam" id="PF13412">
    <property type="entry name" value="HTH_24"/>
    <property type="match status" value="1"/>
</dbReference>
<sequence>MLDNTDLHILDELSKNSRITMKELSEKVHLSAPATSARVEKLEAAGIIEGYTIKINQEKMGYAVHAIINIFTASTYHRPYLSFLEEQEQYVINNYKISGDSCYLLECKFPSNELLNEFLDKLDQHVNYKLSIVIDK</sequence>
<dbReference type="Gene3D" id="3.30.70.920">
    <property type="match status" value="1"/>
</dbReference>
<evidence type="ECO:0000313" key="6">
    <source>
        <dbReference type="Proteomes" id="UP001595625"/>
    </source>
</evidence>
<evidence type="ECO:0000259" key="4">
    <source>
        <dbReference type="PROSITE" id="PS50956"/>
    </source>
</evidence>
<dbReference type="InterPro" id="IPR011008">
    <property type="entry name" value="Dimeric_a/b-barrel"/>
</dbReference>
<dbReference type="InterPro" id="IPR011991">
    <property type="entry name" value="ArsR-like_HTH"/>
</dbReference>
<proteinExistence type="predicted"/>
<dbReference type="SUPFAM" id="SSF46785">
    <property type="entry name" value="Winged helix' DNA-binding domain"/>
    <property type="match status" value="1"/>
</dbReference>